<accession>A0AAV5GY55</accession>
<dbReference type="EMBL" id="BQKY01000017">
    <property type="protein sequence ID" value="GJN94457.1"/>
    <property type="molecule type" value="Genomic_DNA"/>
</dbReference>
<dbReference type="Proteomes" id="UP001342314">
    <property type="component" value="Unassembled WGS sequence"/>
</dbReference>
<keyword evidence="3" id="KW-1185">Reference proteome</keyword>
<evidence type="ECO:0000313" key="2">
    <source>
        <dbReference type="EMBL" id="GJN94457.1"/>
    </source>
</evidence>
<name>A0AAV5GY55_9BASI</name>
<dbReference type="AlphaFoldDB" id="A0AAV5GY55"/>
<feature type="region of interest" description="Disordered" evidence="1">
    <location>
        <begin position="33"/>
        <end position="131"/>
    </location>
</feature>
<feature type="compositionally biased region" description="Basic and acidic residues" evidence="1">
    <location>
        <begin position="79"/>
        <end position="91"/>
    </location>
</feature>
<comment type="caution">
    <text evidence="2">The sequence shown here is derived from an EMBL/GenBank/DDBJ whole genome shotgun (WGS) entry which is preliminary data.</text>
</comment>
<sequence length="131" mass="13973">MVAYPGSGPESFFEDDEKYAGYSSLGTVTARDAFTPLSEDPPTLGSSTTSAASTKPYDYTAGSSRPYRDSNDYAPASRDWLDELRLRDDVGNKGTNGTGAGAQSETQQGKVQDLLSLDDGDDEQVGRSEGR</sequence>
<evidence type="ECO:0000313" key="3">
    <source>
        <dbReference type="Proteomes" id="UP001342314"/>
    </source>
</evidence>
<gene>
    <name evidence="2" type="ORF">Rhopal_007537-T1</name>
</gene>
<proteinExistence type="predicted"/>
<reference evidence="2 3" key="1">
    <citation type="submission" date="2021-12" db="EMBL/GenBank/DDBJ databases">
        <title>High titer production of polyol ester of fatty acids by Rhodotorula paludigena BS15 towards product separation-free biomass refinery.</title>
        <authorList>
            <person name="Mano J."/>
            <person name="Ono H."/>
            <person name="Tanaka T."/>
            <person name="Naito K."/>
            <person name="Sushida H."/>
            <person name="Ike M."/>
            <person name="Tokuyasu K."/>
            <person name="Kitaoka M."/>
        </authorList>
    </citation>
    <scope>NUCLEOTIDE SEQUENCE [LARGE SCALE GENOMIC DNA]</scope>
    <source>
        <strain evidence="2 3">BS15</strain>
    </source>
</reference>
<protein>
    <submittedName>
        <fullName evidence="2">Uncharacterized protein</fullName>
    </submittedName>
</protein>
<evidence type="ECO:0000256" key="1">
    <source>
        <dbReference type="SAM" id="MobiDB-lite"/>
    </source>
</evidence>
<organism evidence="2 3">
    <name type="scientific">Rhodotorula paludigena</name>
    <dbReference type="NCBI Taxonomy" id="86838"/>
    <lineage>
        <taxon>Eukaryota</taxon>
        <taxon>Fungi</taxon>
        <taxon>Dikarya</taxon>
        <taxon>Basidiomycota</taxon>
        <taxon>Pucciniomycotina</taxon>
        <taxon>Microbotryomycetes</taxon>
        <taxon>Sporidiobolales</taxon>
        <taxon>Sporidiobolaceae</taxon>
        <taxon>Rhodotorula</taxon>
    </lineage>
</organism>